<dbReference type="PROSITE" id="PS50968">
    <property type="entry name" value="BIOTINYL_LIPOYL"/>
    <property type="match status" value="1"/>
</dbReference>
<dbReference type="InterPro" id="IPR045257">
    <property type="entry name" value="E2/Pdx1"/>
</dbReference>
<dbReference type="RefSeq" id="WP_208056188.1">
    <property type="nucleotide sequence ID" value="NZ_JAGEMK010000006.1"/>
</dbReference>
<keyword evidence="4" id="KW-0012">Acyltransferase</keyword>
<dbReference type="SUPFAM" id="SSF52777">
    <property type="entry name" value="CoA-dependent acyltransferases"/>
    <property type="match status" value="1"/>
</dbReference>
<dbReference type="CDD" id="cd06849">
    <property type="entry name" value="lipoyl_domain"/>
    <property type="match status" value="1"/>
</dbReference>
<dbReference type="InterPro" id="IPR036625">
    <property type="entry name" value="E3-bd_dom_sf"/>
</dbReference>
<comment type="caution">
    <text evidence="8">The sequence shown here is derived from an EMBL/GenBank/DDBJ whole genome shotgun (WGS) entry which is preliminary data.</text>
</comment>
<dbReference type="InterPro" id="IPR023213">
    <property type="entry name" value="CAT-like_dom_sf"/>
</dbReference>
<evidence type="ECO:0000256" key="1">
    <source>
        <dbReference type="ARBA" id="ARBA00001938"/>
    </source>
</evidence>
<dbReference type="GO" id="GO:0045254">
    <property type="term" value="C:pyruvate dehydrogenase complex"/>
    <property type="evidence" value="ECO:0007669"/>
    <property type="project" value="InterPro"/>
</dbReference>
<dbReference type="PANTHER" id="PTHR23151:SF90">
    <property type="entry name" value="DIHYDROLIPOYLLYSINE-RESIDUE ACETYLTRANSFERASE COMPONENT OF PYRUVATE DEHYDROGENASE COMPLEX, MITOCHONDRIAL-RELATED"/>
    <property type="match status" value="1"/>
</dbReference>
<dbReference type="GO" id="GO:0006086">
    <property type="term" value="P:pyruvate decarboxylation to acetyl-CoA"/>
    <property type="evidence" value="ECO:0007669"/>
    <property type="project" value="InterPro"/>
</dbReference>
<dbReference type="PROSITE" id="PS51826">
    <property type="entry name" value="PSBD"/>
    <property type="match status" value="1"/>
</dbReference>
<dbReference type="Gene3D" id="2.40.50.100">
    <property type="match status" value="1"/>
</dbReference>
<comment type="similarity">
    <text evidence="2 4">Belongs to the 2-oxoacid dehydrogenase family.</text>
</comment>
<dbReference type="InterPro" id="IPR011053">
    <property type="entry name" value="Single_hybrid_motif"/>
</dbReference>
<keyword evidence="4" id="KW-0808">Transferase</keyword>
<dbReference type="Pfam" id="PF02817">
    <property type="entry name" value="E3_binding"/>
    <property type="match status" value="1"/>
</dbReference>
<keyword evidence="9" id="KW-1185">Reference proteome</keyword>
<dbReference type="InterPro" id="IPR004167">
    <property type="entry name" value="PSBD"/>
</dbReference>
<organism evidence="8 9">
    <name type="scientific">Actinotalea soli</name>
    <dbReference type="NCBI Taxonomy" id="2819234"/>
    <lineage>
        <taxon>Bacteria</taxon>
        <taxon>Bacillati</taxon>
        <taxon>Actinomycetota</taxon>
        <taxon>Actinomycetes</taxon>
        <taxon>Micrococcales</taxon>
        <taxon>Cellulomonadaceae</taxon>
        <taxon>Actinotalea</taxon>
    </lineage>
</organism>
<dbReference type="Gene3D" id="4.10.320.10">
    <property type="entry name" value="E3-binding domain"/>
    <property type="match status" value="1"/>
</dbReference>
<dbReference type="InterPro" id="IPR001078">
    <property type="entry name" value="2-oxoacid_DH_actylTfrase"/>
</dbReference>
<dbReference type="PANTHER" id="PTHR23151">
    <property type="entry name" value="DIHYDROLIPOAMIDE ACETYL/SUCCINYL-TRANSFERASE-RELATED"/>
    <property type="match status" value="1"/>
</dbReference>
<evidence type="ECO:0000256" key="2">
    <source>
        <dbReference type="ARBA" id="ARBA00007317"/>
    </source>
</evidence>
<evidence type="ECO:0000313" key="9">
    <source>
        <dbReference type="Proteomes" id="UP000664209"/>
    </source>
</evidence>
<feature type="region of interest" description="Disordered" evidence="5">
    <location>
        <begin position="85"/>
        <end position="109"/>
    </location>
</feature>
<accession>A0A939LPV7</accession>
<dbReference type="Pfam" id="PF00364">
    <property type="entry name" value="Biotin_lipoyl"/>
    <property type="match status" value="1"/>
</dbReference>
<dbReference type="InterPro" id="IPR000089">
    <property type="entry name" value="Biotin_lipoyl"/>
</dbReference>
<feature type="domain" description="Peripheral subunit-binding (PSBD)" evidence="7">
    <location>
        <begin position="113"/>
        <end position="150"/>
    </location>
</feature>
<dbReference type="GO" id="GO:0016746">
    <property type="term" value="F:acyltransferase activity"/>
    <property type="evidence" value="ECO:0007669"/>
    <property type="project" value="UniProtKB-KW"/>
</dbReference>
<evidence type="ECO:0000259" key="6">
    <source>
        <dbReference type="PROSITE" id="PS50968"/>
    </source>
</evidence>
<protein>
    <recommendedName>
        <fullName evidence="4">Dihydrolipoamide acetyltransferase component of pyruvate dehydrogenase complex</fullName>
        <ecNumber evidence="4">2.3.1.-</ecNumber>
    </recommendedName>
</protein>
<dbReference type="Pfam" id="PF00198">
    <property type="entry name" value="2-oxoacid_dh"/>
    <property type="match status" value="1"/>
</dbReference>
<reference evidence="8" key="1">
    <citation type="submission" date="2021-03" db="EMBL/GenBank/DDBJ databases">
        <title>Actinotalea soli sp. nov., isolated from soil.</title>
        <authorList>
            <person name="Ping W."/>
            <person name="Zhang J."/>
        </authorList>
    </citation>
    <scope>NUCLEOTIDE SEQUENCE</scope>
    <source>
        <strain evidence="8">BY-33</strain>
    </source>
</reference>
<sequence length="413" mass="43436">MIDILMPRLSDTMTEGTIAAWHKKPGDPVKAGEILVEVETDKALMEQEAYDAGTLVEILVAEGEQVEIGTPIARLDDGIDHAVGTEGPTPPAAAEAARAPARNAPDTTPRRVFTTPLVRRMAREKQIDLSTVTGTGPGGRIVRADLAAAIVSPANAPEEDAPVHLHAPAVAPTPPTEGAEDDRAPRRIPFDSIRHAVASRLTETATIPTFTVTVSADVGALVDLRQHINTANADTGVKVSMNDLVVRAAATALRAHPGVNASYEPAGRGATLLHDRVHIGIAVASPAGLVVPVIRDADRASVTTIADAARDLVTRATERRLDARDMSGGTFTVSNLGMFGVDHFTAIINPPQGAILAVGGVREELALIDGEPTSRRMMSVTLTSDHRIIDGAGAARYLATLVQLLENPLRVLS</sequence>
<evidence type="ECO:0000256" key="4">
    <source>
        <dbReference type="RuleBase" id="RU003423"/>
    </source>
</evidence>
<evidence type="ECO:0000259" key="7">
    <source>
        <dbReference type="PROSITE" id="PS51826"/>
    </source>
</evidence>
<evidence type="ECO:0000313" key="8">
    <source>
        <dbReference type="EMBL" id="MBO1752502.1"/>
    </source>
</evidence>
<dbReference type="EC" id="2.3.1.-" evidence="4"/>
<dbReference type="Proteomes" id="UP000664209">
    <property type="component" value="Unassembled WGS sequence"/>
</dbReference>
<dbReference type="EMBL" id="JAGEMK010000006">
    <property type="protein sequence ID" value="MBO1752502.1"/>
    <property type="molecule type" value="Genomic_DNA"/>
</dbReference>
<comment type="cofactor">
    <cofactor evidence="1 4">
        <name>(R)-lipoate</name>
        <dbReference type="ChEBI" id="CHEBI:83088"/>
    </cofactor>
</comment>
<evidence type="ECO:0000256" key="3">
    <source>
        <dbReference type="ARBA" id="ARBA00022823"/>
    </source>
</evidence>
<feature type="domain" description="Lipoyl-binding" evidence="6">
    <location>
        <begin position="1"/>
        <end position="76"/>
    </location>
</feature>
<evidence type="ECO:0000256" key="5">
    <source>
        <dbReference type="SAM" id="MobiDB-lite"/>
    </source>
</evidence>
<dbReference type="SUPFAM" id="SSF51230">
    <property type="entry name" value="Single hybrid motif"/>
    <property type="match status" value="1"/>
</dbReference>
<dbReference type="SUPFAM" id="SSF47005">
    <property type="entry name" value="Peripheral subunit-binding domain of 2-oxo acid dehydrogenase complex"/>
    <property type="match status" value="1"/>
</dbReference>
<feature type="compositionally biased region" description="Low complexity" evidence="5">
    <location>
        <begin position="92"/>
        <end position="109"/>
    </location>
</feature>
<name>A0A939LPV7_9CELL</name>
<dbReference type="AlphaFoldDB" id="A0A939LPV7"/>
<gene>
    <name evidence="8" type="ORF">J4G33_11885</name>
</gene>
<dbReference type="Gene3D" id="3.30.559.10">
    <property type="entry name" value="Chloramphenicol acetyltransferase-like domain"/>
    <property type="match status" value="1"/>
</dbReference>
<proteinExistence type="inferred from homology"/>
<keyword evidence="3 4" id="KW-0450">Lipoyl</keyword>